<accession>A0AAN9TII1</accession>
<evidence type="ECO:0000256" key="5">
    <source>
        <dbReference type="ARBA" id="ARBA00022824"/>
    </source>
</evidence>
<sequence>MAARRLPRPTAAPVYHYITTVGVGVVLTDMLEKLRNCIEVWSRLFDHKPFIQAELNSFVQEFEDNRKDREIVNLLDVLNTECEINNQLDAISNFQGTILHSLDEKINNCVKQTDELLKCDKVESEKSILEIRRKQRASSWETYKEGIEPKFIQFEDEFKKELEQIKKFYENPNQSDYDVIKFKPTEEVRKYLRTACSCTSEVDIPDKIADAAKNDFQDAIELDEFLWLRPRLPKNIFIHNLIEQCEMILPEVKIPPRNPELEKRIQKLKALEEARQYRAMTKNVDSVRVRHPEDSIAFQLKEMNRQLIGVLQVLISVGTGFVFGFIGLNWAIGPLDAGFRLLLGLFCAAIIGVAEIYFFVKKLNDPILEDSTKKSN</sequence>
<evidence type="ECO:0000256" key="8">
    <source>
        <dbReference type="SAM" id="Phobius"/>
    </source>
</evidence>
<name>A0AAN9TII1_9HEMI</name>
<proteinExistence type="inferred from homology"/>
<dbReference type="InterPro" id="IPR017243">
    <property type="entry name" value="Bloc1s5"/>
</dbReference>
<evidence type="ECO:0000256" key="1">
    <source>
        <dbReference type="ARBA" id="ARBA00004477"/>
    </source>
</evidence>
<feature type="transmembrane region" description="Helical" evidence="8">
    <location>
        <begin position="307"/>
        <end position="332"/>
    </location>
</feature>
<evidence type="ECO:0000313" key="9">
    <source>
        <dbReference type="EMBL" id="KAK7586120.1"/>
    </source>
</evidence>
<dbReference type="Proteomes" id="UP001367676">
    <property type="component" value="Unassembled WGS sequence"/>
</dbReference>
<evidence type="ECO:0000256" key="3">
    <source>
        <dbReference type="ARBA" id="ARBA00019580"/>
    </source>
</evidence>
<feature type="transmembrane region" description="Helical" evidence="8">
    <location>
        <begin position="338"/>
        <end position="360"/>
    </location>
</feature>
<dbReference type="EMBL" id="JBBCAQ010000027">
    <property type="protein sequence ID" value="KAK7586120.1"/>
    <property type="molecule type" value="Genomic_DNA"/>
</dbReference>
<evidence type="ECO:0000313" key="10">
    <source>
        <dbReference type="Proteomes" id="UP001367676"/>
    </source>
</evidence>
<comment type="caution">
    <text evidence="9">The sequence shown here is derived from an EMBL/GenBank/DDBJ whole genome shotgun (WGS) entry which is preliminary data.</text>
</comment>
<dbReference type="GO" id="GO:0070072">
    <property type="term" value="P:vacuolar proton-transporting V-type ATPase complex assembly"/>
    <property type="evidence" value="ECO:0007669"/>
    <property type="project" value="InterPro"/>
</dbReference>
<keyword evidence="6 8" id="KW-1133">Transmembrane helix</keyword>
<dbReference type="Pfam" id="PF11712">
    <property type="entry name" value="Vma12"/>
    <property type="match status" value="1"/>
</dbReference>
<keyword evidence="5" id="KW-0256">Endoplasmic reticulum</keyword>
<dbReference type="PANTHER" id="PTHR31394:SF1">
    <property type="entry name" value="TRANSMEMBRANE PROTEIN 199"/>
    <property type="match status" value="1"/>
</dbReference>
<dbReference type="GO" id="GO:0031083">
    <property type="term" value="C:BLOC-1 complex"/>
    <property type="evidence" value="ECO:0007669"/>
    <property type="project" value="InterPro"/>
</dbReference>
<reference evidence="9 10" key="1">
    <citation type="submission" date="2024-03" db="EMBL/GenBank/DDBJ databases">
        <title>Adaptation during the transition from Ophiocordyceps entomopathogen to insect associate is accompanied by gene loss and intensified selection.</title>
        <authorList>
            <person name="Ward C.M."/>
            <person name="Onetto C.A."/>
            <person name="Borneman A.R."/>
        </authorList>
    </citation>
    <scope>NUCLEOTIDE SEQUENCE [LARGE SCALE GENOMIC DNA]</scope>
    <source>
        <strain evidence="9">AWRI1</strain>
        <tissue evidence="9">Single Adult Female</tissue>
    </source>
</reference>
<comment type="subcellular location">
    <subcellularLocation>
        <location evidence="1">Endoplasmic reticulum membrane</location>
        <topology evidence="1">Multi-pass membrane protein</topology>
    </subcellularLocation>
</comment>
<gene>
    <name evidence="9" type="ORF">V9T40_003996</name>
</gene>
<dbReference type="GO" id="GO:0005789">
    <property type="term" value="C:endoplasmic reticulum membrane"/>
    <property type="evidence" value="ECO:0007669"/>
    <property type="project" value="UniProtKB-SubCell"/>
</dbReference>
<dbReference type="InterPro" id="IPR021013">
    <property type="entry name" value="ATPase_Vma12"/>
</dbReference>
<protein>
    <recommendedName>
        <fullName evidence="3">Biogenesis of lysosome-related organelles complex 1 subunit 5</fullName>
    </recommendedName>
</protein>
<evidence type="ECO:0000256" key="2">
    <source>
        <dbReference type="ARBA" id="ARBA00010754"/>
    </source>
</evidence>
<dbReference type="Pfam" id="PF14942">
    <property type="entry name" value="Muted"/>
    <property type="match status" value="1"/>
</dbReference>
<evidence type="ECO:0000256" key="7">
    <source>
        <dbReference type="ARBA" id="ARBA00023136"/>
    </source>
</evidence>
<keyword evidence="4 8" id="KW-0812">Transmembrane</keyword>
<organism evidence="9 10">
    <name type="scientific">Parthenolecanium corni</name>
    <dbReference type="NCBI Taxonomy" id="536013"/>
    <lineage>
        <taxon>Eukaryota</taxon>
        <taxon>Metazoa</taxon>
        <taxon>Ecdysozoa</taxon>
        <taxon>Arthropoda</taxon>
        <taxon>Hexapoda</taxon>
        <taxon>Insecta</taxon>
        <taxon>Pterygota</taxon>
        <taxon>Neoptera</taxon>
        <taxon>Paraneoptera</taxon>
        <taxon>Hemiptera</taxon>
        <taxon>Sternorrhyncha</taxon>
        <taxon>Coccoidea</taxon>
        <taxon>Coccidae</taxon>
        <taxon>Parthenolecanium</taxon>
    </lineage>
</organism>
<comment type="similarity">
    <text evidence="2">Belongs to the BLOC1S5 family.</text>
</comment>
<keyword evidence="10" id="KW-1185">Reference proteome</keyword>
<dbReference type="GO" id="GO:0030133">
    <property type="term" value="C:transport vesicle"/>
    <property type="evidence" value="ECO:0007669"/>
    <property type="project" value="InterPro"/>
</dbReference>
<dbReference type="AlphaFoldDB" id="A0AAN9TII1"/>
<evidence type="ECO:0000256" key="6">
    <source>
        <dbReference type="ARBA" id="ARBA00022989"/>
    </source>
</evidence>
<keyword evidence="7 8" id="KW-0472">Membrane</keyword>
<dbReference type="PANTHER" id="PTHR31394">
    <property type="entry name" value="TRANSMEMBRANE PROTEIN 199"/>
    <property type="match status" value="1"/>
</dbReference>
<evidence type="ECO:0000256" key="4">
    <source>
        <dbReference type="ARBA" id="ARBA00022692"/>
    </source>
</evidence>